<dbReference type="Pfam" id="PF03999">
    <property type="entry name" value="MAP65_ASE1"/>
    <property type="match status" value="1"/>
</dbReference>
<feature type="compositionally biased region" description="Polar residues" evidence="1">
    <location>
        <begin position="262"/>
        <end position="274"/>
    </location>
</feature>
<reference evidence="2 3" key="1">
    <citation type="submission" date="2014-04" db="EMBL/GenBank/DDBJ databases">
        <authorList>
            <consortium name="DOE Joint Genome Institute"/>
            <person name="Kuo A."/>
            <person name="Kohler A."/>
            <person name="Jargeat P."/>
            <person name="Nagy L.G."/>
            <person name="Floudas D."/>
            <person name="Copeland A."/>
            <person name="Barry K.W."/>
            <person name="Cichocki N."/>
            <person name="Veneault-Fourrey C."/>
            <person name="LaButti K."/>
            <person name="Lindquist E.A."/>
            <person name="Lipzen A."/>
            <person name="Lundell T."/>
            <person name="Morin E."/>
            <person name="Murat C."/>
            <person name="Sun H."/>
            <person name="Tunlid A."/>
            <person name="Henrissat B."/>
            <person name="Grigoriev I.V."/>
            <person name="Hibbett D.S."/>
            <person name="Martin F."/>
            <person name="Nordberg H.P."/>
            <person name="Cantor M.N."/>
            <person name="Hua S.X."/>
        </authorList>
    </citation>
    <scope>NUCLEOTIDE SEQUENCE [LARGE SCALE GENOMIC DNA]</scope>
    <source>
        <strain evidence="2 3">Ve08.2h10</strain>
    </source>
</reference>
<dbReference type="GO" id="GO:0005737">
    <property type="term" value="C:cytoplasm"/>
    <property type="evidence" value="ECO:0007669"/>
    <property type="project" value="TreeGrafter"/>
</dbReference>
<evidence type="ECO:0000256" key="1">
    <source>
        <dbReference type="SAM" id="MobiDB-lite"/>
    </source>
</evidence>
<dbReference type="Proteomes" id="UP000054538">
    <property type="component" value="Unassembled WGS sequence"/>
</dbReference>
<dbReference type="PANTHER" id="PTHR19321">
    <property type="entry name" value="PROTEIN REGULATOR OF CYTOKINESIS 1 PRC1-RELATED"/>
    <property type="match status" value="1"/>
</dbReference>
<organism evidence="2 3">
    <name type="scientific">Paxillus rubicundulus Ve08.2h10</name>
    <dbReference type="NCBI Taxonomy" id="930991"/>
    <lineage>
        <taxon>Eukaryota</taxon>
        <taxon>Fungi</taxon>
        <taxon>Dikarya</taxon>
        <taxon>Basidiomycota</taxon>
        <taxon>Agaricomycotina</taxon>
        <taxon>Agaricomycetes</taxon>
        <taxon>Agaricomycetidae</taxon>
        <taxon>Boletales</taxon>
        <taxon>Paxilineae</taxon>
        <taxon>Paxillaceae</taxon>
        <taxon>Paxillus</taxon>
    </lineage>
</organism>
<feature type="region of interest" description="Disordered" evidence="1">
    <location>
        <begin position="570"/>
        <end position="684"/>
    </location>
</feature>
<protein>
    <recommendedName>
        <fullName evidence="4">Microtubule associated protein</fullName>
    </recommendedName>
</protein>
<dbReference type="FunCoup" id="A0A0D0DT63">
    <property type="interactions" value="237"/>
</dbReference>
<reference evidence="3" key="2">
    <citation type="submission" date="2015-01" db="EMBL/GenBank/DDBJ databases">
        <title>Evolutionary Origins and Diversification of the Mycorrhizal Mutualists.</title>
        <authorList>
            <consortium name="DOE Joint Genome Institute"/>
            <consortium name="Mycorrhizal Genomics Consortium"/>
            <person name="Kohler A."/>
            <person name="Kuo A."/>
            <person name="Nagy L.G."/>
            <person name="Floudas D."/>
            <person name="Copeland A."/>
            <person name="Barry K.W."/>
            <person name="Cichocki N."/>
            <person name="Veneault-Fourrey C."/>
            <person name="LaButti K."/>
            <person name="Lindquist E.A."/>
            <person name="Lipzen A."/>
            <person name="Lundell T."/>
            <person name="Morin E."/>
            <person name="Murat C."/>
            <person name="Riley R."/>
            <person name="Ohm R."/>
            <person name="Sun H."/>
            <person name="Tunlid A."/>
            <person name="Henrissat B."/>
            <person name="Grigoriev I.V."/>
            <person name="Hibbett D.S."/>
            <person name="Martin F."/>
        </authorList>
    </citation>
    <scope>NUCLEOTIDE SEQUENCE [LARGE SCALE GENOMIC DNA]</scope>
    <source>
        <strain evidence="3">Ve08.2h10</strain>
    </source>
</reference>
<feature type="compositionally biased region" description="Polar residues" evidence="1">
    <location>
        <begin position="577"/>
        <end position="587"/>
    </location>
</feature>
<evidence type="ECO:0000313" key="3">
    <source>
        <dbReference type="Proteomes" id="UP000054538"/>
    </source>
</evidence>
<dbReference type="PANTHER" id="PTHR19321:SF41">
    <property type="entry name" value="FASCETTO-RELATED"/>
    <property type="match status" value="1"/>
</dbReference>
<dbReference type="GO" id="GO:0051256">
    <property type="term" value="P:mitotic spindle midzone assembly"/>
    <property type="evidence" value="ECO:0007669"/>
    <property type="project" value="TreeGrafter"/>
</dbReference>
<feature type="compositionally biased region" description="Low complexity" evidence="1">
    <location>
        <begin position="714"/>
        <end position="747"/>
    </location>
</feature>
<dbReference type="AlphaFoldDB" id="A0A0D0DT63"/>
<dbReference type="STRING" id="930991.A0A0D0DT63"/>
<dbReference type="GO" id="GO:0008017">
    <property type="term" value="F:microtubule binding"/>
    <property type="evidence" value="ECO:0007669"/>
    <property type="project" value="InterPro"/>
</dbReference>
<feature type="compositionally biased region" description="Basic and acidic residues" evidence="1">
    <location>
        <begin position="751"/>
        <end position="765"/>
    </location>
</feature>
<name>A0A0D0DT63_9AGAM</name>
<dbReference type="InterPro" id="IPR007145">
    <property type="entry name" value="MAP65_Ase1_PRC1"/>
</dbReference>
<gene>
    <name evidence="2" type="ORF">PAXRUDRAFT_830649</name>
</gene>
<keyword evidence="3" id="KW-1185">Reference proteome</keyword>
<feature type="region of interest" description="Disordered" evidence="1">
    <location>
        <begin position="246"/>
        <end position="276"/>
    </location>
</feature>
<proteinExistence type="predicted"/>
<dbReference type="EMBL" id="KN825363">
    <property type="protein sequence ID" value="KIK91661.1"/>
    <property type="molecule type" value="Genomic_DNA"/>
</dbReference>
<evidence type="ECO:0008006" key="4">
    <source>
        <dbReference type="Google" id="ProtNLM"/>
    </source>
</evidence>
<dbReference type="GO" id="GO:1990023">
    <property type="term" value="C:mitotic spindle midzone"/>
    <property type="evidence" value="ECO:0007669"/>
    <property type="project" value="TreeGrafter"/>
</dbReference>
<dbReference type="OrthoDB" id="642895at2759"/>
<feature type="compositionally biased region" description="Polar residues" evidence="1">
    <location>
        <begin position="654"/>
        <end position="671"/>
    </location>
</feature>
<dbReference type="Gene3D" id="1.20.58.1520">
    <property type="match status" value="1"/>
</dbReference>
<evidence type="ECO:0000313" key="2">
    <source>
        <dbReference type="EMBL" id="KIK91661.1"/>
    </source>
</evidence>
<accession>A0A0D0DT63</accession>
<sequence length="793" mass="86988">MASSSSLTLSTLLSTLHTHLNAQTQLLPQLHAQLGLPPTALEDELQELQHTLTRAVESQIDVRRKQVEEWEIKCDEVEMGCSRYSRALGTNAKVAGSLSDIKAEKVLPRRHERAMEGQERLRQVYHTKLEQLTTLTNRLNALSRTLGSNYLPADILLPTVAAEEDPSNPNALRDVMPERFSKLEKELVRGKGEVTKRLAQLGDVFIQIDWLYTELGVDPPGFGDTSPGPVASSSSILAVPSHPLPSSASCGLRPPSSDPFLASTSTPTPSSQGKSETRLLFCSTSPPHMALSELTADPTREYHQAFYRFVELLDSSSTPNLVPAALLSSLGVEPTQKILLWADQRCAELTELKRRRETHIQAMYDQLEALWRRMGVNDQAMDEFVEANSGTTPKVIQAYEEELERMIDLKRERMGEFIGNARSEIESLWNELMTSEDERADFAAFADDEHTEDLLSQHEHEIARLKAEVRLKTPLLTSIRKYFEICEEEKELGRAAGDQTRLLGRGGGRDPGRLLREEKMRKRVGKEKPKLEQQLLSSLPAWEQINSGPFLVHGESMLQILMENISANEQENKKKAPTSQYSAQAVNVNKPAGPATRTRSLEPVNGGASKSGYIPGKSHDALAGTVTPAVRSGSSMAQRTNKRQRLADGGSKPVRSSSPAKGRTPSGSSSGLPRPVAQAVPPAPQVTVMKQAEGYTALGWGRAPSTMQRMTSRSASNGHSTSLSSSMSSHYPSNPRSYGSGSVGSSVARESTSRKAGRVERESFKPRPSIDAANSGWRGAGTGFRGMPLTEEE</sequence>
<dbReference type="InParanoid" id="A0A0D0DT63"/>
<dbReference type="HOGENOM" id="CLU_009812_0_0_1"/>
<feature type="region of interest" description="Disordered" evidence="1">
    <location>
        <begin position="700"/>
        <end position="793"/>
    </location>
</feature>